<reference evidence="1 2" key="1">
    <citation type="submission" date="2019-06" db="EMBL/GenBank/DDBJ databases">
        <title>Draft genome sequence of Miniimonas arenae KCTC 19750T isolated from sea sand.</title>
        <authorList>
            <person name="Park S.-J."/>
        </authorList>
    </citation>
    <scope>NUCLEOTIDE SEQUENCE [LARGE SCALE GENOMIC DNA]</scope>
    <source>
        <strain evidence="1 2">KCTC 19750</strain>
    </source>
</reference>
<dbReference type="Proteomes" id="UP000313849">
    <property type="component" value="Unassembled WGS sequence"/>
</dbReference>
<evidence type="ECO:0000313" key="2">
    <source>
        <dbReference type="Proteomes" id="UP000313849"/>
    </source>
</evidence>
<dbReference type="RefSeq" id="WP_139986654.1">
    <property type="nucleotide sequence ID" value="NZ_VENP01000021.1"/>
</dbReference>
<keyword evidence="2" id="KW-1185">Reference proteome</keyword>
<accession>A0A5C5BE34</accession>
<proteinExistence type="predicted"/>
<dbReference type="AlphaFoldDB" id="A0A5C5BE34"/>
<dbReference type="OrthoDB" id="4463966at2"/>
<dbReference type="EMBL" id="VENP01000021">
    <property type="protein sequence ID" value="TNU74815.1"/>
    <property type="molecule type" value="Genomic_DNA"/>
</dbReference>
<evidence type="ECO:0000313" key="1">
    <source>
        <dbReference type="EMBL" id="TNU74815.1"/>
    </source>
</evidence>
<protein>
    <submittedName>
        <fullName evidence="1">Helix-turn-helix domain-containing protein</fullName>
    </submittedName>
</protein>
<sequence length="225" mass="24826">MISVEEAARHLGRSERWVRAMLADGRLDGERIAGCWLVDPASLPVVPVRAGRTAGVEMAWSLIALSDGDRLDGLSAVARHRLRRRFDELLASPDPLPLLRALLDSRAERHRLHVDEPEALLVEDAFIASGRSDPRSGMYGPDFAEGYVRPEDLRAVRRRHLAVEAKAGERHNLVVHVGNVPEGLRAPVPLLLVAADLAQAGSREAQQAEIILRDLGRYWGVERDG</sequence>
<gene>
    <name evidence="1" type="ORF">FH969_07250</name>
</gene>
<name>A0A5C5BE34_9MICO</name>
<organism evidence="1 2">
    <name type="scientific">Miniimonas arenae</name>
    <dbReference type="NCBI Taxonomy" id="676201"/>
    <lineage>
        <taxon>Bacteria</taxon>
        <taxon>Bacillati</taxon>
        <taxon>Actinomycetota</taxon>
        <taxon>Actinomycetes</taxon>
        <taxon>Micrococcales</taxon>
        <taxon>Beutenbergiaceae</taxon>
        <taxon>Miniimonas</taxon>
    </lineage>
</organism>
<comment type="caution">
    <text evidence="1">The sequence shown here is derived from an EMBL/GenBank/DDBJ whole genome shotgun (WGS) entry which is preliminary data.</text>
</comment>